<dbReference type="GeneID" id="111137780"/>
<feature type="compositionally biased region" description="Low complexity" evidence="1">
    <location>
        <begin position="560"/>
        <end position="583"/>
    </location>
</feature>
<name>A0A8B8EYQ4_CRAVI</name>
<evidence type="ECO:0000256" key="1">
    <source>
        <dbReference type="SAM" id="MobiDB-lite"/>
    </source>
</evidence>
<keyword evidence="2" id="KW-0472">Membrane</keyword>
<feature type="domain" description="SEA" evidence="3">
    <location>
        <begin position="312"/>
        <end position="441"/>
    </location>
</feature>
<feature type="region of interest" description="Disordered" evidence="1">
    <location>
        <begin position="510"/>
        <end position="587"/>
    </location>
</feature>
<feature type="compositionally biased region" description="Basic residues" evidence="1">
    <location>
        <begin position="208"/>
        <end position="217"/>
    </location>
</feature>
<gene>
    <name evidence="5" type="primary">LOC111137780</name>
</gene>
<accession>A0A8B8EYQ4</accession>
<dbReference type="RefSeq" id="XP_022345134.1">
    <property type="nucleotide sequence ID" value="XM_022489426.1"/>
</dbReference>
<dbReference type="AlphaFoldDB" id="A0A8B8EYQ4"/>
<dbReference type="PROSITE" id="PS50024">
    <property type="entry name" value="SEA"/>
    <property type="match status" value="1"/>
</dbReference>
<dbReference type="InterPro" id="IPR036364">
    <property type="entry name" value="SEA_dom_sf"/>
</dbReference>
<dbReference type="InterPro" id="IPR000082">
    <property type="entry name" value="SEA_dom"/>
</dbReference>
<feature type="transmembrane region" description="Helical" evidence="2">
    <location>
        <begin position="271"/>
        <end position="295"/>
    </location>
</feature>
<sequence>MGTPSWATYFDGIEPDYPGRPREDHLYGFCPQQTPDTRKRKQGMVFPEDAFKLQDLENIPSEAGSSLTSGSWKRTSSVFSYRSPLQSPTYSSSSGVSEFPCSSPVSVNQGRALPPIPVDHVTGMGNSGSVRSCNSRSHSKTPLETKLSPDYCNRELPNIPSESNQRSHNDSKSSRKKQHGGGKNSSRTRRKPGHHDPETDVVLTVSTRTKRHTKKSHHPEMLNNNIDDGFISAFATKKPLESTLSRERAAKDADKITVPLRSRMRTSRKRCLVPMVIITILILAGLFSAVIFILVNPVKNKSSSSQEKDGLEMILAITHMRVINKPFVVEMSNSSSLEFLQFSSPFEDDINEVFLKSNISTYFYGTKLDALRNGSIYTHSDLSFRDVEPLRDPSVIVNTLRDSSSPFTYNGIKAIRFGDNIVDYYSIHVDLSYITVDEFPEKPTLKEVKPDLKESTKPAVQVSDLPKTNEEPKGPVFIPDFKMVKAPIPIHITTIAPSVHEVDTDVIEQIPEPAPTPSDVTKSQEEETKDESFIKKMTSSTVRPTSRTTTAPELKDRDLTTPSTETTLETTPTTVKTTQTTVETTRETQENIDIIQKPNNEENRSVTMTTKSPQNTVGSPFVKVTTEMNDTDDSSPQNATVICSFGNMDGWKFLTIKNTPYQGKPYLVMNLASNESITISKEIKERLHLNLDISSTSGTISVSFLLRCGDLGIYECKVHTRITPTE</sequence>
<feature type="compositionally biased region" description="Basic and acidic residues" evidence="1">
    <location>
        <begin position="522"/>
        <end position="534"/>
    </location>
</feature>
<protein>
    <submittedName>
        <fullName evidence="5">Uncharacterized protein LOC111137780 isoform X1</fullName>
    </submittedName>
</protein>
<feature type="compositionally biased region" description="Basic residues" evidence="1">
    <location>
        <begin position="174"/>
        <end position="193"/>
    </location>
</feature>
<feature type="compositionally biased region" description="Low complexity" evidence="1">
    <location>
        <begin position="538"/>
        <end position="550"/>
    </location>
</feature>
<feature type="region of interest" description="Disordered" evidence="1">
    <location>
        <begin position="450"/>
        <end position="474"/>
    </location>
</feature>
<reference evidence="5" key="1">
    <citation type="submission" date="2025-08" db="UniProtKB">
        <authorList>
            <consortium name="RefSeq"/>
        </authorList>
    </citation>
    <scope>IDENTIFICATION</scope>
    <source>
        <tissue evidence="5">Whole sample</tissue>
    </source>
</reference>
<dbReference type="Pfam" id="PF01390">
    <property type="entry name" value="SEA"/>
    <property type="match status" value="1"/>
</dbReference>
<keyword evidence="4" id="KW-1185">Reference proteome</keyword>
<feature type="region of interest" description="Disordered" evidence="1">
    <location>
        <begin position="110"/>
        <end position="223"/>
    </location>
</feature>
<organism evidence="4 5">
    <name type="scientific">Crassostrea virginica</name>
    <name type="common">Eastern oyster</name>
    <dbReference type="NCBI Taxonomy" id="6565"/>
    <lineage>
        <taxon>Eukaryota</taxon>
        <taxon>Metazoa</taxon>
        <taxon>Spiralia</taxon>
        <taxon>Lophotrochozoa</taxon>
        <taxon>Mollusca</taxon>
        <taxon>Bivalvia</taxon>
        <taxon>Autobranchia</taxon>
        <taxon>Pteriomorphia</taxon>
        <taxon>Ostreida</taxon>
        <taxon>Ostreoidea</taxon>
        <taxon>Ostreidae</taxon>
        <taxon>Crassostrea</taxon>
    </lineage>
</organism>
<proteinExistence type="predicted"/>
<keyword evidence="2" id="KW-0812">Transmembrane</keyword>
<keyword evidence="2" id="KW-1133">Transmembrane helix</keyword>
<evidence type="ECO:0000313" key="4">
    <source>
        <dbReference type="Proteomes" id="UP000694844"/>
    </source>
</evidence>
<dbReference type="SUPFAM" id="SSF82671">
    <property type="entry name" value="SEA domain"/>
    <property type="match status" value="1"/>
</dbReference>
<dbReference type="OrthoDB" id="6135902at2759"/>
<dbReference type="KEGG" id="cvn:111137780"/>
<feature type="compositionally biased region" description="Polar residues" evidence="1">
    <location>
        <begin position="127"/>
        <end position="142"/>
    </location>
</feature>
<dbReference type="Gene3D" id="3.30.70.960">
    <property type="entry name" value="SEA domain"/>
    <property type="match status" value="1"/>
</dbReference>
<evidence type="ECO:0000259" key="3">
    <source>
        <dbReference type="PROSITE" id="PS50024"/>
    </source>
</evidence>
<evidence type="ECO:0000313" key="5">
    <source>
        <dbReference type="RefSeq" id="XP_022345134.1"/>
    </source>
</evidence>
<evidence type="ECO:0000256" key="2">
    <source>
        <dbReference type="SAM" id="Phobius"/>
    </source>
</evidence>
<dbReference type="Proteomes" id="UP000694844">
    <property type="component" value="Chromosome 5"/>
</dbReference>